<keyword evidence="10" id="KW-0143">Chaperone</keyword>
<keyword evidence="3" id="KW-0813">Transport</keyword>
<dbReference type="InterPro" id="IPR003752">
    <property type="entry name" value="DiS_bond_form_DsbB/BdbC"/>
</dbReference>
<comment type="similarity">
    <text evidence="2">Belongs to the DsbB family. BdbC subfamily.</text>
</comment>
<keyword evidence="9" id="KW-1015">Disulfide bond</keyword>
<evidence type="ECO:0000256" key="1">
    <source>
        <dbReference type="ARBA" id="ARBA00004141"/>
    </source>
</evidence>
<dbReference type="GO" id="GO:0016020">
    <property type="term" value="C:membrane"/>
    <property type="evidence" value="ECO:0007669"/>
    <property type="project" value="UniProtKB-SubCell"/>
</dbReference>
<dbReference type="HAMAP" id="MF_00287">
    <property type="entry name" value="BdbC"/>
    <property type="match status" value="1"/>
</dbReference>
<dbReference type="EMBL" id="QJVJ01000002">
    <property type="protein sequence ID" value="PYI56640.1"/>
    <property type="molecule type" value="Genomic_DNA"/>
</dbReference>
<evidence type="ECO:0000256" key="11">
    <source>
        <dbReference type="ARBA" id="ARBA00023284"/>
    </source>
</evidence>
<dbReference type="GO" id="GO:0006457">
    <property type="term" value="P:protein folding"/>
    <property type="evidence" value="ECO:0007669"/>
    <property type="project" value="InterPro"/>
</dbReference>
<comment type="caution">
    <text evidence="13">The sequence shown here is derived from an EMBL/GenBank/DDBJ whole genome shotgun (WGS) entry which is preliminary data.</text>
</comment>
<dbReference type="AlphaFoldDB" id="A0A2V5KMY6"/>
<evidence type="ECO:0000256" key="2">
    <source>
        <dbReference type="ARBA" id="ARBA00007602"/>
    </source>
</evidence>
<dbReference type="GO" id="GO:0015035">
    <property type="term" value="F:protein-disulfide reductase activity"/>
    <property type="evidence" value="ECO:0007669"/>
    <property type="project" value="InterPro"/>
</dbReference>
<evidence type="ECO:0000256" key="9">
    <source>
        <dbReference type="ARBA" id="ARBA00023157"/>
    </source>
</evidence>
<evidence type="ECO:0000256" key="6">
    <source>
        <dbReference type="ARBA" id="ARBA00022989"/>
    </source>
</evidence>
<evidence type="ECO:0000313" key="13">
    <source>
        <dbReference type="EMBL" id="PYI56640.1"/>
    </source>
</evidence>
<keyword evidence="14" id="KW-1185">Reference proteome</keyword>
<proteinExistence type="inferred from homology"/>
<evidence type="ECO:0000256" key="3">
    <source>
        <dbReference type="ARBA" id="ARBA00022448"/>
    </source>
</evidence>
<keyword evidence="4 12" id="KW-0812">Transmembrane</keyword>
<evidence type="ECO:0000256" key="4">
    <source>
        <dbReference type="ARBA" id="ARBA00022692"/>
    </source>
</evidence>
<name>A0A2V5KMY6_9BACL</name>
<dbReference type="OrthoDB" id="158402at2"/>
<keyword evidence="7" id="KW-0560">Oxidoreductase</keyword>
<dbReference type="PANTHER" id="PTHR43469:SF1">
    <property type="entry name" value="SPBETA PROPHAGE-DERIVED DISULFIDE BOND FORMATION PROTEIN B"/>
    <property type="match status" value="1"/>
</dbReference>
<dbReference type="Pfam" id="PF02600">
    <property type="entry name" value="DsbB"/>
    <property type="match status" value="1"/>
</dbReference>
<keyword evidence="6 12" id="KW-1133">Transmembrane helix</keyword>
<dbReference type="PANTHER" id="PTHR43469">
    <property type="entry name" value="DISULFIDE FORMATION PROTEIN-RELATED"/>
    <property type="match status" value="1"/>
</dbReference>
<feature type="transmembrane region" description="Helical" evidence="12">
    <location>
        <begin position="7"/>
        <end position="24"/>
    </location>
</feature>
<evidence type="ECO:0000256" key="10">
    <source>
        <dbReference type="ARBA" id="ARBA00023186"/>
    </source>
</evidence>
<organism evidence="13 14">
    <name type="scientific">Paenibacillus flagellatus</name>
    <dbReference type="NCBI Taxonomy" id="2211139"/>
    <lineage>
        <taxon>Bacteria</taxon>
        <taxon>Bacillati</taxon>
        <taxon>Bacillota</taxon>
        <taxon>Bacilli</taxon>
        <taxon>Bacillales</taxon>
        <taxon>Paenibacillaceae</taxon>
        <taxon>Paenibacillus</taxon>
    </lineage>
</organism>
<evidence type="ECO:0000256" key="8">
    <source>
        <dbReference type="ARBA" id="ARBA00023136"/>
    </source>
</evidence>
<dbReference type="InterPro" id="IPR012187">
    <property type="entry name" value="Disulphide_bond_form_BdbC"/>
</dbReference>
<reference evidence="13 14" key="1">
    <citation type="submission" date="2018-05" db="EMBL/GenBank/DDBJ databases">
        <title>Paenibacillus flagellatus sp. nov., isolated from selenium mineral soil.</title>
        <authorList>
            <person name="Dai X."/>
        </authorList>
    </citation>
    <scope>NUCLEOTIDE SEQUENCE [LARGE SCALE GENOMIC DNA]</scope>
    <source>
        <strain evidence="13 14">DXL2</strain>
    </source>
</reference>
<keyword evidence="5" id="KW-0249">Electron transport</keyword>
<feature type="transmembrane region" description="Helical" evidence="12">
    <location>
        <begin position="36"/>
        <end position="54"/>
    </location>
</feature>
<feature type="transmembrane region" description="Helical" evidence="12">
    <location>
        <begin position="61"/>
        <end position="80"/>
    </location>
</feature>
<protein>
    <submittedName>
        <fullName evidence="13">Disulfide bond formation protein B</fullName>
    </submittedName>
</protein>
<feature type="transmembrane region" description="Helical" evidence="12">
    <location>
        <begin position="106"/>
        <end position="131"/>
    </location>
</feature>
<dbReference type="SUPFAM" id="SSF158442">
    <property type="entry name" value="DsbB-like"/>
    <property type="match status" value="1"/>
</dbReference>
<keyword evidence="11" id="KW-0676">Redox-active center</keyword>
<gene>
    <name evidence="13" type="ORF">DLM86_03930</name>
</gene>
<sequence>MNENALHLSWAIALVATLGSLYFSEVKGYLPCKLCWYQRILMYPQVFLLGIAAVRKQLSIYVYVLPMTVLGAGISTYHYLMEKTDWFPSNSFSCGIVPCDAEYINWFGFVTIPFLALVAFVLISLLHIALWRIQRGGKAD</sequence>
<evidence type="ECO:0000313" key="14">
    <source>
        <dbReference type="Proteomes" id="UP000247476"/>
    </source>
</evidence>
<evidence type="ECO:0000256" key="12">
    <source>
        <dbReference type="SAM" id="Phobius"/>
    </source>
</evidence>
<dbReference type="Proteomes" id="UP000247476">
    <property type="component" value="Unassembled WGS sequence"/>
</dbReference>
<dbReference type="PIRSF" id="PIRSF036659">
    <property type="entry name" value="BdbC"/>
    <property type="match status" value="1"/>
</dbReference>
<dbReference type="NCBIfam" id="NF002849">
    <property type="entry name" value="PRK03113.1"/>
    <property type="match status" value="1"/>
</dbReference>
<evidence type="ECO:0000256" key="7">
    <source>
        <dbReference type="ARBA" id="ARBA00023002"/>
    </source>
</evidence>
<evidence type="ECO:0000256" key="5">
    <source>
        <dbReference type="ARBA" id="ARBA00022982"/>
    </source>
</evidence>
<accession>A0A2V5KMY6</accession>
<comment type="subcellular location">
    <subcellularLocation>
        <location evidence="1">Membrane</location>
        <topology evidence="1">Multi-pass membrane protein</topology>
    </subcellularLocation>
</comment>
<keyword evidence="8 12" id="KW-0472">Membrane</keyword>
<dbReference type="InterPro" id="IPR023380">
    <property type="entry name" value="DsbB-like_sf"/>
</dbReference>
<dbReference type="Gene3D" id="1.20.1550.10">
    <property type="entry name" value="DsbB-like"/>
    <property type="match status" value="1"/>
</dbReference>